<evidence type="ECO:0000256" key="2">
    <source>
        <dbReference type="ARBA" id="ARBA00005466"/>
    </source>
</evidence>
<dbReference type="Proteomes" id="UP000054196">
    <property type="component" value="Unassembled WGS sequence"/>
</dbReference>
<dbReference type="eggNOG" id="ENOG502QVAM">
    <property type="taxonomic scope" value="Eukaryota"/>
</dbReference>
<keyword evidence="5" id="KW-0560">Oxidoreductase</keyword>
<dbReference type="HOGENOM" id="CLU_018354_10_0_1"/>
<keyword evidence="8" id="KW-1185">Reference proteome</keyword>
<evidence type="ECO:0000259" key="6">
    <source>
        <dbReference type="PROSITE" id="PS51387"/>
    </source>
</evidence>
<reference evidence="8" key="1">
    <citation type="journal article" date="2012" name="Science">
        <title>The Paleozoic origin of enzymatic lignin decomposition reconstructed from 31 fungal genomes.</title>
        <authorList>
            <person name="Floudas D."/>
            <person name="Binder M."/>
            <person name="Riley R."/>
            <person name="Barry K."/>
            <person name="Blanchette R.A."/>
            <person name="Henrissat B."/>
            <person name="Martinez A.T."/>
            <person name="Otillar R."/>
            <person name="Spatafora J.W."/>
            <person name="Yadav J.S."/>
            <person name="Aerts A."/>
            <person name="Benoit I."/>
            <person name="Boyd A."/>
            <person name="Carlson A."/>
            <person name="Copeland A."/>
            <person name="Coutinho P.M."/>
            <person name="de Vries R.P."/>
            <person name="Ferreira P."/>
            <person name="Findley K."/>
            <person name="Foster B."/>
            <person name="Gaskell J."/>
            <person name="Glotzer D."/>
            <person name="Gorecki P."/>
            <person name="Heitman J."/>
            <person name="Hesse C."/>
            <person name="Hori C."/>
            <person name="Igarashi K."/>
            <person name="Jurgens J.A."/>
            <person name="Kallen N."/>
            <person name="Kersten P."/>
            <person name="Kohler A."/>
            <person name="Kuees U."/>
            <person name="Kumar T.K.A."/>
            <person name="Kuo A."/>
            <person name="LaButti K."/>
            <person name="Larrondo L.F."/>
            <person name="Lindquist E."/>
            <person name="Ling A."/>
            <person name="Lombard V."/>
            <person name="Lucas S."/>
            <person name="Lundell T."/>
            <person name="Martin R."/>
            <person name="McLaughlin D.J."/>
            <person name="Morgenstern I."/>
            <person name="Morin E."/>
            <person name="Murat C."/>
            <person name="Nagy L.G."/>
            <person name="Nolan M."/>
            <person name="Ohm R.A."/>
            <person name="Patyshakuliyeva A."/>
            <person name="Rokas A."/>
            <person name="Ruiz-Duenas F.J."/>
            <person name="Sabat G."/>
            <person name="Salamov A."/>
            <person name="Samejima M."/>
            <person name="Schmutz J."/>
            <person name="Slot J.C."/>
            <person name="St John F."/>
            <person name="Stenlid J."/>
            <person name="Sun H."/>
            <person name="Sun S."/>
            <person name="Syed K."/>
            <person name="Tsang A."/>
            <person name="Wiebenga A."/>
            <person name="Young D."/>
            <person name="Pisabarro A."/>
            <person name="Eastwood D.C."/>
            <person name="Martin F."/>
            <person name="Cullen D."/>
            <person name="Grigoriev I.V."/>
            <person name="Hibbett D.S."/>
        </authorList>
    </citation>
    <scope>NUCLEOTIDE SEQUENCE [LARGE SCALE GENOMIC DNA]</scope>
    <source>
        <strain evidence="8">HHB-11173 SS5</strain>
    </source>
</reference>
<evidence type="ECO:0000256" key="5">
    <source>
        <dbReference type="ARBA" id="ARBA00023002"/>
    </source>
</evidence>
<evidence type="ECO:0000256" key="3">
    <source>
        <dbReference type="ARBA" id="ARBA00022630"/>
    </source>
</evidence>
<evidence type="ECO:0000313" key="7">
    <source>
        <dbReference type="EMBL" id="EIN04500.1"/>
    </source>
</evidence>
<dbReference type="GeneID" id="18876155"/>
<dbReference type="AlphaFoldDB" id="R7S270"/>
<dbReference type="Pfam" id="PF01565">
    <property type="entry name" value="FAD_binding_4"/>
    <property type="match status" value="1"/>
</dbReference>
<dbReference type="PANTHER" id="PTHR42973:SF39">
    <property type="entry name" value="FAD-BINDING PCMH-TYPE DOMAIN-CONTAINING PROTEIN"/>
    <property type="match status" value="1"/>
</dbReference>
<dbReference type="GO" id="GO:0016491">
    <property type="term" value="F:oxidoreductase activity"/>
    <property type="evidence" value="ECO:0007669"/>
    <property type="project" value="UniProtKB-KW"/>
</dbReference>
<accession>R7S270</accession>
<keyword evidence="3" id="KW-0285">Flavoprotein</keyword>
<dbReference type="Pfam" id="PF08031">
    <property type="entry name" value="BBE"/>
    <property type="match status" value="1"/>
</dbReference>
<proteinExistence type="inferred from homology"/>
<evidence type="ECO:0000256" key="4">
    <source>
        <dbReference type="ARBA" id="ARBA00022827"/>
    </source>
</evidence>
<dbReference type="OMA" id="RSSHFVM"/>
<dbReference type="InterPro" id="IPR016169">
    <property type="entry name" value="FAD-bd_PCMH_sub2"/>
</dbReference>
<dbReference type="GO" id="GO:0071949">
    <property type="term" value="F:FAD binding"/>
    <property type="evidence" value="ECO:0007669"/>
    <property type="project" value="InterPro"/>
</dbReference>
<dbReference type="InterPro" id="IPR036318">
    <property type="entry name" value="FAD-bd_PCMH-like_sf"/>
</dbReference>
<dbReference type="InterPro" id="IPR012951">
    <property type="entry name" value="BBE"/>
</dbReference>
<dbReference type="RefSeq" id="XP_007388295.1">
    <property type="nucleotide sequence ID" value="XM_007388233.1"/>
</dbReference>
<dbReference type="InterPro" id="IPR006094">
    <property type="entry name" value="Oxid_FAD_bind_N"/>
</dbReference>
<dbReference type="OrthoDB" id="415825at2759"/>
<dbReference type="Gene3D" id="3.30.465.10">
    <property type="match status" value="1"/>
</dbReference>
<dbReference type="InterPro" id="IPR050416">
    <property type="entry name" value="FAD-linked_Oxidoreductase"/>
</dbReference>
<evidence type="ECO:0000256" key="1">
    <source>
        <dbReference type="ARBA" id="ARBA00001974"/>
    </source>
</evidence>
<comment type="cofactor">
    <cofactor evidence="1">
        <name>FAD</name>
        <dbReference type="ChEBI" id="CHEBI:57692"/>
    </cofactor>
</comment>
<sequence length="462" mass="50424">MSAMSAIYLHLRKDQILTPEDGEAYESSLRRWAENAEKRAKFVVFPESASDVSKAILYATRNALDIAIKGGGHSCSGASSSEGLVIDLARLNSVRVDEGPCRIVVGGGAVWADVDAEAAKYNLATVGGTVNHTGKRSVGGLTLGGGYGWLTAKYGLTIDNLEEVEVVLANGEVVTANESRHSDLFWAVRGAGTNYGVVTYFTLRAYPQTNPIWSGLLVFPPTALSALFGAAQNWARAAGENESAMIFMACPPPEFKPCLVVIPFYNGSADEGKDKFKVFYDVGPVADMTQEMPYSSLNAVQNPMATHGDRKLFKSTAFASLEPSRFQHLFDEYAKLTTSHPEAGASALIVELHPFEKVVSVPNSATSFANRGRWYNINLAMRWKTAALDSFMRAWSGEQVAYLENNDDNTDFAGARGYSNYGLGDERVRDVFGENYDRLAQLKAKYDPDNVFHKWFPVAPKA</sequence>
<dbReference type="InterPro" id="IPR016167">
    <property type="entry name" value="FAD-bd_PCMH_sub1"/>
</dbReference>
<protein>
    <submittedName>
        <fullName evidence="7">FAD binding domain protein</fullName>
    </submittedName>
</protein>
<dbReference type="PROSITE" id="PS51387">
    <property type="entry name" value="FAD_PCMH"/>
    <property type="match status" value="1"/>
</dbReference>
<dbReference type="SUPFAM" id="SSF56176">
    <property type="entry name" value="FAD-binding/transporter-associated domain-like"/>
    <property type="match status" value="1"/>
</dbReference>
<organism evidence="7 8">
    <name type="scientific">Punctularia strigosozonata (strain HHB-11173)</name>
    <name type="common">White-rot fungus</name>
    <dbReference type="NCBI Taxonomy" id="741275"/>
    <lineage>
        <taxon>Eukaryota</taxon>
        <taxon>Fungi</taxon>
        <taxon>Dikarya</taxon>
        <taxon>Basidiomycota</taxon>
        <taxon>Agaricomycotina</taxon>
        <taxon>Agaricomycetes</taxon>
        <taxon>Corticiales</taxon>
        <taxon>Punctulariaceae</taxon>
        <taxon>Punctularia</taxon>
    </lineage>
</organism>
<dbReference type="EMBL" id="JH687554">
    <property type="protein sequence ID" value="EIN04500.1"/>
    <property type="molecule type" value="Genomic_DNA"/>
</dbReference>
<name>R7S270_PUNST</name>
<dbReference type="Gene3D" id="3.30.43.10">
    <property type="entry name" value="Uridine Diphospho-n-acetylenolpyruvylglucosamine Reductase, domain 2"/>
    <property type="match status" value="1"/>
</dbReference>
<dbReference type="KEGG" id="psq:PUNSTDRAFT_108272"/>
<keyword evidence="4" id="KW-0274">FAD</keyword>
<dbReference type="PANTHER" id="PTHR42973">
    <property type="entry name" value="BINDING OXIDOREDUCTASE, PUTATIVE (AFU_ORTHOLOGUE AFUA_1G17690)-RELATED"/>
    <property type="match status" value="1"/>
</dbReference>
<gene>
    <name evidence="7" type="ORF">PUNSTDRAFT_108272</name>
</gene>
<dbReference type="Gene3D" id="3.40.462.20">
    <property type="match status" value="1"/>
</dbReference>
<dbReference type="InterPro" id="IPR016166">
    <property type="entry name" value="FAD-bd_PCMH"/>
</dbReference>
<evidence type="ECO:0000313" key="8">
    <source>
        <dbReference type="Proteomes" id="UP000054196"/>
    </source>
</evidence>
<feature type="domain" description="FAD-binding PCMH-type" evidence="6">
    <location>
        <begin position="35"/>
        <end position="208"/>
    </location>
</feature>
<comment type="similarity">
    <text evidence="2">Belongs to the oxygen-dependent FAD-linked oxidoreductase family.</text>
</comment>